<keyword evidence="2" id="KW-1185">Reference proteome</keyword>
<proteinExistence type="predicted"/>
<protein>
    <submittedName>
        <fullName evidence="1">Uncharacterized protein</fullName>
    </submittedName>
</protein>
<dbReference type="Proteomes" id="UP000005239">
    <property type="component" value="Unassembled WGS sequence"/>
</dbReference>
<accession>A0A2A6CLC0</accession>
<name>A0A2A6CLC0_PRIPA</name>
<dbReference type="AlphaFoldDB" id="A0A2A6CLC0"/>
<reference evidence="1" key="2">
    <citation type="submission" date="2022-06" db="UniProtKB">
        <authorList>
            <consortium name="EnsemblMetazoa"/>
        </authorList>
    </citation>
    <scope>IDENTIFICATION</scope>
    <source>
        <strain evidence="1">PS312</strain>
    </source>
</reference>
<accession>A0A8R1UC64</accession>
<evidence type="ECO:0000313" key="1">
    <source>
        <dbReference type="EnsemblMetazoa" id="PPA16369.1"/>
    </source>
</evidence>
<dbReference type="EnsemblMetazoa" id="PPA16369.1">
    <property type="protein sequence ID" value="PPA16369.1"/>
    <property type="gene ID" value="WBGene00105923"/>
</dbReference>
<organism evidence="1 2">
    <name type="scientific">Pristionchus pacificus</name>
    <name type="common">Parasitic nematode worm</name>
    <dbReference type="NCBI Taxonomy" id="54126"/>
    <lineage>
        <taxon>Eukaryota</taxon>
        <taxon>Metazoa</taxon>
        <taxon>Ecdysozoa</taxon>
        <taxon>Nematoda</taxon>
        <taxon>Chromadorea</taxon>
        <taxon>Rhabditida</taxon>
        <taxon>Rhabditina</taxon>
        <taxon>Diplogasteromorpha</taxon>
        <taxon>Diplogasteroidea</taxon>
        <taxon>Neodiplogasteridae</taxon>
        <taxon>Pristionchus</taxon>
    </lineage>
</organism>
<gene>
    <name evidence="1" type="primary">WBGene00105923</name>
</gene>
<evidence type="ECO:0000313" key="2">
    <source>
        <dbReference type="Proteomes" id="UP000005239"/>
    </source>
</evidence>
<sequence>MLKKAIIICCLINTVRCLENSQWWPDEYTQHECRACKTVLIDREICPSADLYLCEEQQPLRLVNYSILTEESCHCQSIKCADKGWRLAVNGSIVDRIRCDRREWYTAYGETVPSAICIKAKPEQATTTSTPSVCPMGVFSTTSCGALLQPQRPGRTTLILSIDGRSYRNSASRGHCHM</sequence>
<reference evidence="2" key="1">
    <citation type="journal article" date="2008" name="Nat. Genet.">
        <title>The Pristionchus pacificus genome provides a unique perspective on nematode lifestyle and parasitism.</title>
        <authorList>
            <person name="Dieterich C."/>
            <person name="Clifton S.W."/>
            <person name="Schuster L.N."/>
            <person name="Chinwalla A."/>
            <person name="Delehaunty K."/>
            <person name="Dinkelacker I."/>
            <person name="Fulton L."/>
            <person name="Fulton R."/>
            <person name="Godfrey J."/>
            <person name="Minx P."/>
            <person name="Mitreva M."/>
            <person name="Roeseler W."/>
            <person name="Tian H."/>
            <person name="Witte H."/>
            <person name="Yang S.P."/>
            <person name="Wilson R.K."/>
            <person name="Sommer R.J."/>
        </authorList>
    </citation>
    <scope>NUCLEOTIDE SEQUENCE [LARGE SCALE GENOMIC DNA]</scope>
    <source>
        <strain evidence="2">PS312</strain>
    </source>
</reference>